<evidence type="ECO:0000313" key="2">
    <source>
        <dbReference type="Proteomes" id="UP000821865"/>
    </source>
</evidence>
<keyword evidence="2" id="KW-1185">Reference proteome</keyword>
<proteinExistence type="predicted"/>
<dbReference type="Proteomes" id="UP000821865">
    <property type="component" value="Chromosome 9"/>
</dbReference>
<comment type="caution">
    <text evidence="1">The sequence shown here is derived from an EMBL/GenBank/DDBJ whole genome shotgun (WGS) entry which is preliminary data.</text>
</comment>
<reference evidence="1" key="1">
    <citation type="submission" date="2020-05" db="EMBL/GenBank/DDBJ databases">
        <title>Large-scale comparative analyses of tick genomes elucidate their genetic diversity and vector capacities.</title>
        <authorList>
            <person name="Jia N."/>
            <person name="Wang J."/>
            <person name="Shi W."/>
            <person name="Du L."/>
            <person name="Sun Y."/>
            <person name="Zhan W."/>
            <person name="Jiang J."/>
            <person name="Wang Q."/>
            <person name="Zhang B."/>
            <person name="Ji P."/>
            <person name="Sakyi L.B."/>
            <person name="Cui X."/>
            <person name="Yuan T."/>
            <person name="Jiang B."/>
            <person name="Yang W."/>
            <person name="Lam T.T.-Y."/>
            <person name="Chang Q."/>
            <person name="Ding S."/>
            <person name="Wang X."/>
            <person name="Zhu J."/>
            <person name="Ruan X."/>
            <person name="Zhao L."/>
            <person name="Wei J."/>
            <person name="Que T."/>
            <person name="Du C."/>
            <person name="Cheng J."/>
            <person name="Dai P."/>
            <person name="Han X."/>
            <person name="Huang E."/>
            <person name="Gao Y."/>
            <person name="Liu J."/>
            <person name="Shao H."/>
            <person name="Ye R."/>
            <person name="Li L."/>
            <person name="Wei W."/>
            <person name="Wang X."/>
            <person name="Wang C."/>
            <person name="Yang T."/>
            <person name="Huo Q."/>
            <person name="Li W."/>
            <person name="Guo W."/>
            <person name="Chen H."/>
            <person name="Zhou L."/>
            <person name="Ni X."/>
            <person name="Tian J."/>
            <person name="Zhou Y."/>
            <person name="Sheng Y."/>
            <person name="Liu T."/>
            <person name="Pan Y."/>
            <person name="Xia L."/>
            <person name="Li J."/>
            <person name="Zhao F."/>
            <person name="Cao W."/>
        </authorList>
    </citation>
    <scope>NUCLEOTIDE SEQUENCE</scope>
    <source>
        <strain evidence="1">Dsil-2018</strain>
    </source>
</reference>
<dbReference type="EMBL" id="CM023478">
    <property type="protein sequence ID" value="KAH7934099.1"/>
    <property type="molecule type" value="Genomic_DNA"/>
</dbReference>
<accession>A0ACB8C5H2</accession>
<evidence type="ECO:0000313" key="1">
    <source>
        <dbReference type="EMBL" id="KAH7934099.1"/>
    </source>
</evidence>
<sequence>MNSRREQCNALYYFNILDTGLTLILPILLVTVMNCMIARAIYLFYARNKEQRRTQDFNQDWRGRHGSSPNQRNSNLAASRIDSATATSGGSSAHAAQSSVTRTLLLVSTVFVLLNLPSYVMRIYVFLLLLGHSPRADPEVNSVPYVLQRYFMLLYYTNFAINFVLYNTSSSVFRASLRDCALRCWATLLDSLAELRSTMGIPSSTIQYEDTAM</sequence>
<protein>
    <submittedName>
        <fullName evidence="1">Uncharacterized protein</fullName>
    </submittedName>
</protein>
<gene>
    <name evidence="1" type="ORF">HPB49_021528</name>
</gene>
<name>A0ACB8C5H2_DERSI</name>
<organism evidence="1 2">
    <name type="scientific">Dermacentor silvarum</name>
    <name type="common">Tick</name>
    <dbReference type="NCBI Taxonomy" id="543639"/>
    <lineage>
        <taxon>Eukaryota</taxon>
        <taxon>Metazoa</taxon>
        <taxon>Ecdysozoa</taxon>
        <taxon>Arthropoda</taxon>
        <taxon>Chelicerata</taxon>
        <taxon>Arachnida</taxon>
        <taxon>Acari</taxon>
        <taxon>Parasitiformes</taxon>
        <taxon>Ixodida</taxon>
        <taxon>Ixodoidea</taxon>
        <taxon>Ixodidae</taxon>
        <taxon>Rhipicephalinae</taxon>
        <taxon>Dermacentor</taxon>
    </lineage>
</organism>